<sequence length="954" mass="107167">MPQDYFGPIQEALKHLRPLLIYLPVSSTTPSDRVESLKEALSAVQTTVGAYGGRRKGKRGRGDGDAQKADWLDTEGVSIFNQARAASKRYEGNAEIKEDLDIAAQVRLTAYKMIEAASDSKPRPSQLQRDLYLLSRTAAAVMASNQKAKLEELLTHGAELEQDIRTVLSGKHSADTAEVLGSILDFYLVRIDFAFNEDNAQLASTIARKALGKTSDRTVDDSLPDLRRMGQLNITDVKRLAHHCWKISEELCFKGADQLYYLDDALAWTHICLEAANLLQQDFGEDARWFELEISVVHTMIKAYRLKGDPDSLERGYAAVQSLQEMIGEGDPRSIHALALYSLSLLKERGGTEDDFKKHFRLAVDTMIWSMENVHSLLFEISRFREDVDKHDWAMELFLNSSLRYEPAKAFTGTILLNVIYASRGRAVSDPERCIVFVGRLLDGMMNSGEMSDIERTACAHTLYGLADLLVEAEQKRYNQAAGLYTLAAHPVLAVDDSDKILRKAAMCHILAGDYDRAKAKIRDCPEEGAATYYLHFLIGLNMGQEEVAIEAIQKMASCEDLGANQLLNVASLSQRSEYDQVLIACIQLMLSMADQFSEELYLSKMELPKALIHLLYKGVEKEASGDEELFERIQGVVKNITQDCYSDPDFVQQHGSDVAWVAKTAYNMGIKSIATCSQSVVASIFDTAAQLMDMIPEGIDPRWSTYVAIAKYTCFCGNLFSFRSMEPGIEKKQLLEGLRNYLPVCRDAVTDALKNVQDKVSRLQLATIFGTLKIFEVELLAASGEWDAVARAVTMPTEGSKNTVEVMESVMDIINRNPDCPVEITGQVLGTLIQTFDKSKPEGIVGYSRWVRVAVDFVRLRNAEGDQTRVMEYVKKALEVIKTAPPTTYPQEEIEWLMTSAWNRRMRKYEAAKHWWELALQIGIHVSNREGRLQQMHDHYNRLLTKLEGVERL</sequence>
<proteinExistence type="predicted"/>
<dbReference type="InterPro" id="IPR039057">
    <property type="entry name" value="Spo22/ZIP4"/>
</dbReference>
<organism evidence="2 3">
    <name type="scientific">Kockovaella imperatae</name>
    <dbReference type="NCBI Taxonomy" id="4999"/>
    <lineage>
        <taxon>Eukaryota</taxon>
        <taxon>Fungi</taxon>
        <taxon>Dikarya</taxon>
        <taxon>Basidiomycota</taxon>
        <taxon>Agaricomycotina</taxon>
        <taxon>Tremellomycetes</taxon>
        <taxon>Tremellales</taxon>
        <taxon>Cuniculitremaceae</taxon>
        <taxon>Kockovaella</taxon>
    </lineage>
</organism>
<keyword evidence="3" id="KW-1185">Reference proteome</keyword>
<keyword evidence="1" id="KW-0469">Meiosis</keyword>
<dbReference type="GO" id="GO:0090173">
    <property type="term" value="P:regulation of synaptonemal complex assembly"/>
    <property type="evidence" value="ECO:0007669"/>
    <property type="project" value="InterPro"/>
</dbReference>
<dbReference type="EMBL" id="NBSH01000001">
    <property type="protein sequence ID" value="ORX40756.1"/>
    <property type="molecule type" value="Genomic_DNA"/>
</dbReference>
<evidence type="ECO:0000313" key="3">
    <source>
        <dbReference type="Proteomes" id="UP000193218"/>
    </source>
</evidence>
<dbReference type="GeneID" id="33559507"/>
<gene>
    <name evidence="2" type="ORF">BD324DRAFT_647669</name>
</gene>
<dbReference type="PANTHER" id="PTHR40375">
    <property type="entry name" value="SPORULATION-SPECIFIC PROTEIN 22"/>
    <property type="match status" value="1"/>
</dbReference>
<dbReference type="InterPro" id="IPR013940">
    <property type="entry name" value="Spo22/ZIP4/TEX11"/>
</dbReference>
<dbReference type="AlphaFoldDB" id="A0A1Y1UTK1"/>
<name>A0A1Y1UTK1_9TREE</name>
<dbReference type="PANTHER" id="PTHR40375:SF2">
    <property type="entry name" value="SPORULATION-SPECIFIC PROTEIN 22"/>
    <property type="match status" value="1"/>
</dbReference>
<dbReference type="Proteomes" id="UP000193218">
    <property type="component" value="Unassembled WGS sequence"/>
</dbReference>
<dbReference type="Pfam" id="PF08631">
    <property type="entry name" value="SPO22"/>
    <property type="match status" value="1"/>
</dbReference>
<evidence type="ECO:0008006" key="4">
    <source>
        <dbReference type="Google" id="ProtNLM"/>
    </source>
</evidence>
<evidence type="ECO:0000313" key="2">
    <source>
        <dbReference type="EMBL" id="ORX40756.1"/>
    </source>
</evidence>
<reference evidence="2 3" key="1">
    <citation type="submission" date="2017-03" db="EMBL/GenBank/DDBJ databases">
        <title>Widespread Adenine N6-methylation of Active Genes in Fungi.</title>
        <authorList>
            <consortium name="DOE Joint Genome Institute"/>
            <person name="Mondo S.J."/>
            <person name="Dannebaum R.O."/>
            <person name="Kuo R.C."/>
            <person name="Louie K.B."/>
            <person name="Bewick A.J."/>
            <person name="Labutti K."/>
            <person name="Haridas S."/>
            <person name="Kuo A."/>
            <person name="Salamov A."/>
            <person name="Ahrendt S.R."/>
            <person name="Lau R."/>
            <person name="Bowen B.P."/>
            <person name="Lipzen A."/>
            <person name="Sullivan W."/>
            <person name="Andreopoulos W.B."/>
            <person name="Clum A."/>
            <person name="Lindquist E."/>
            <person name="Daum C."/>
            <person name="Northen T.R."/>
            <person name="Ramamoorthy G."/>
            <person name="Schmitz R.J."/>
            <person name="Gryganskyi A."/>
            <person name="Culley D."/>
            <person name="Magnuson J."/>
            <person name="James T.Y."/>
            <person name="O'Malley M.A."/>
            <person name="Stajich J.E."/>
            <person name="Spatafora J.W."/>
            <person name="Visel A."/>
            <person name="Grigoriev I.V."/>
        </authorList>
    </citation>
    <scope>NUCLEOTIDE SEQUENCE [LARGE SCALE GENOMIC DNA]</scope>
    <source>
        <strain evidence="2 3">NRRL Y-17943</strain>
    </source>
</reference>
<comment type="caution">
    <text evidence="2">The sequence shown here is derived from an EMBL/GenBank/DDBJ whole genome shotgun (WGS) entry which is preliminary data.</text>
</comment>
<dbReference type="STRING" id="4999.A0A1Y1UTK1"/>
<dbReference type="RefSeq" id="XP_021874435.1">
    <property type="nucleotide sequence ID" value="XM_022017698.1"/>
</dbReference>
<dbReference type="InParanoid" id="A0A1Y1UTK1"/>
<protein>
    <recommendedName>
        <fullName evidence="4">Protein ZIP4 homolog</fullName>
    </recommendedName>
</protein>
<dbReference type="OrthoDB" id="65716at2759"/>
<accession>A0A1Y1UTK1</accession>
<dbReference type="GO" id="GO:0051321">
    <property type="term" value="P:meiotic cell cycle"/>
    <property type="evidence" value="ECO:0007669"/>
    <property type="project" value="UniProtKB-KW"/>
</dbReference>
<evidence type="ECO:0000256" key="1">
    <source>
        <dbReference type="ARBA" id="ARBA00023254"/>
    </source>
</evidence>